<dbReference type="Pfam" id="PF12663">
    <property type="entry name" value="DUF3788"/>
    <property type="match status" value="1"/>
</dbReference>
<reference evidence="1 2" key="1">
    <citation type="submission" date="2017-06" db="EMBL/GenBank/DDBJ databases">
        <title>Novel microbial phyla capable of carbon fixation and sulfur reduction in deep-sea sediments.</title>
        <authorList>
            <person name="Huang J."/>
            <person name="Baker B."/>
            <person name="Wang Y."/>
        </authorList>
    </citation>
    <scope>NUCLEOTIDE SEQUENCE [LARGE SCALE GENOMIC DNA]</scope>
    <source>
        <strain evidence="1">B3_TA06</strain>
    </source>
</reference>
<dbReference type="EMBL" id="NJBO01000016">
    <property type="protein sequence ID" value="TKJ40880.1"/>
    <property type="molecule type" value="Genomic_DNA"/>
</dbReference>
<evidence type="ECO:0000313" key="1">
    <source>
        <dbReference type="EMBL" id="TKJ40880.1"/>
    </source>
</evidence>
<sequence length="146" mass="16445">MNGGVMAVGVFTENEHEPTADEISTALGPAKPLWDELVQFIEENYQIAGEFLFYGKKYGWTRRYRKSGKALTSLFPAKGCFIAQVVLNPPQTEKALGANLSKSTLQMIKEAKAYHDGRWLFIKVASKQTLKDVKQLLLIKRKPVKK</sequence>
<gene>
    <name evidence="1" type="ORF">CEE36_09050</name>
</gene>
<organism evidence="1 2">
    <name type="scientific">candidate division TA06 bacterium B3_TA06</name>
    <dbReference type="NCBI Taxonomy" id="2012487"/>
    <lineage>
        <taxon>Bacteria</taxon>
        <taxon>Bacteria division TA06</taxon>
    </lineage>
</organism>
<dbReference type="AlphaFoldDB" id="A0A532V0Y5"/>
<proteinExistence type="predicted"/>
<protein>
    <recommendedName>
        <fullName evidence="3">DUF3788 domain-containing protein</fullName>
    </recommendedName>
</protein>
<accession>A0A532V0Y5</accession>
<name>A0A532V0Y5_UNCT6</name>
<dbReference type="InterPro" id="IPR024265">
    <property type="entry name" value="DUF3788"/>
</dbReference>
<evidence type="ECO:0008006" key="3">
    <source>
        <dbReference type="Google" id="ProtNLM"/>
    </source>
</evidence>
<comment type="caution">
    <text evidence="1">The sequence shown here is derived from an EMBL/GenBank/DDBJ whole genome shotgun (WGS) entry which is preliminary data.</text>
</comment>
<evidence type="ECO:0000313" key="2">
    <source>
        <dbReference type="Proteomes" id="UP000317778"/>
    </source>
</evidence>
<dbReference type="Proteomes" id="UP000317778">
    <property type="component" value="Unassembled WGS sequence"/>
</dbReference>